<evidence type="ECO:0000313" key="1">
    <source>
        <dbReference type="EMBL" id="NHZ60707.1"/>
    </source>
</evidence>
<gene>
    <name evidence="1" type="ORF">F1735_00010</name>
</gene>
<proteinExistence type="predicted"/>
<dbReference type="RefSeq" id="WP_167235013.1">
    <property type="nucleotide sequence ID" value="NZ_WHJF01000001.1"/>
</dbReference>
<dbReference type="Proteomes" id="UP000610594">
    <property type="component" value="Unassembled WGS sequence"/>
</dbReference>
<keyword evidence="2" id="KW-1185">Reference proteome</keyword>
<sequence>MALLNYIRLNIDPTKDENDVWKWVVPLCERVLAGTIRLPLAYSELPLKHAVRERLLTAEFEKVLAEFSLTICGTPREVEEIVIDGVKYAYVDFEE</sequence>
<organism evidence="1 2">
    <name type="scientific">Massilia genomosp. 1</name>
    <dbReference type="NCBI Taxonomy" id="2609280"/>
    <lineage>
        <taxon>Bacteria</taxon>
        <taxon>Pseudomonadati</taxon>
        <taxon>Pseudomonadota</taxon>
        <taxon>Betaproteobacteria</taxon>
        <taxon>Burkholderiales</taxon>
        <taxon>Oxalobacteraceae</taxon>
        <taxon>Telluria group</taxon>
        <taxon>Massilia</taxon>
    </lineage>
</organism>
<evidence type="ECO:0000313" key="2">
    <source>
        <dbReference type="Proteomes" id="UP000610594"/>
    </source>
</evidence>
<protein>
    <submittedName>
        <fullName evidence="1">Uncharacterized protein</fullName>
    </submittedName>
</protein>
<dbReference type="EMBL" id="WHJF01000001">
    <property type="protein sequence ID" value="NHZ60707.1"/>
    <property type="molecule type" value="Genomic_DNA"/>
</dbReference>
<comment type="caution">
    <text evidence="1">The sequence shown here is derived from an EMBL/GenBank/DDBJ whole genome shotgun (WGS) entry which is preliminary data.</text>
</comment>
<accession>A0ABX0MD11</accession>
<reference evidence="1 2" key="1">
    <citation type="submission" date="2019-10" db="EMBL/GenBank/DDBJ databases">
        <title>Taxonomy of Antarctic Massilia spp.: description of Massilia rubra sp. nov., Massilia aquatica sp. nov., Massilia mucilaginosa sp. nov., Massilia frigida sp. nov. isolated from streams, lakes and regoliths.</title>
        <authorList>
            <person name="Holochova P."/>
            <person name="Sedlacek I."/>
            <person name="Kralova S."/>
            <person name="Maslanova I."/>
            <person name="Busse H.-J."/>
            <person name="Stankova E."/>
            <person name="Vrbovska V."/>
            <person name="Kovarovic V."/>
            <person name="Bartak M."/>
            <person name="Svec P."/>
            <person name="Pantucek R."/>
        </authorList>
    </citation>
    <scope>NUCLEOTIDE SEQUENCE [LARGE SCALE GENOMIC DNA]</scope>
    <source>
        <strain evidence="1 2">CCM 8694</strain>
    </source>
</reference>
<name>A0ABX0MD11_9BURK</name>